<feature type="region of interest" description="Disordered" evidence="1">
    <location>
        <begin position="366"/>
        <end position="388"/>
    </location>
</feature>
<feature type="region of interest" description="Disordered" evidence="1">
    <location>
        <begin position="298"/>
        <end position="317"/>
    </location>
</feature>
<proteinExistence type="predicted"/>
<protein>
    <submittedName>
        <fullName evidence="2">Uncharacterized protein</fullName>
    </submittedName>
</protein>
<organism evidence="2">
    <name type="scientific">Magallana gigas</name>
    <name type="common">Pacific oyster</name>
    <name type="synonym">Crassostrea gigas</name>
    <dbReference type="NCBI Taxonomy" id="29159"/>
    <lineage>
        <taxon>Eukaryota</taxon>
        <taxon>Metazoa</taxon>
        <taxon>Spiralia</taxon>
        <taxon>Lophotrochozoa</taxon>
        <taxon>Mollusca</taxon>
        <taxon>Bivalvia</taxon>
        <taxon>Autobranchia</taxon>
        <taxon>Pteriomorphia</taxon>
        <taxon>Ostreida</taxon>
        <taxon>Ostreoidea</taxon>
        <taxon>Ostreidae</taxon>
        <taxon>Magallana</taxon>
    </lineage>
</organism>
<accession>K1Q5S5</accession>
<evidence type="ECO:0000256" key="1">
    <source>
        <dbReference type="SAM" id="MobiDB-lite"/>
    </source>
</evidence>
<reference evidence="2" key="1">
    <citation type="journal article" date="2012" name="Nature">
        <title>The oyster genome reveals stress adaptation and complexity of shell formation.</title>
        <authorList>
            <person name="Zhang G."/>
            <person name="Fang X."/>
            <person name="Guo X."/>
            <person name="Li L."/>
            <person name="Luo R."/>
            <person name="Xu F."/>
            <person name="Yang P."/>
            <person name="Zhang L."/>
            <person name="Wang X."/>
            <person name="Qi H."/>
            <person name="Xiong Z."/>
            <person name="Que H."/>
            <person name="Xie Y."/>
            <person name="Holland P.W."/>
            <person name="Paps J."/>
            <person name="Zhu Y."/>
            <person name="Wu F."/>
            <person name="Chen Y."/>
            <person name="Wang J."/>
            <person name="Peng C."/>
            <person name="Meng J."/>
            <person name="Yang L."/>
            <person name="Liu J."/>
            <person name="Wen B."/>
            <person name="Zhang N."/>
            <person name="Huang Z."/>
            <person name="Zhu Q."/>
            <person name="Feng Y."/>
            <person name="Mount A."/>
            <person name="Hedgecock D."/>
            <person name="Xu Z."/>
            <person name="Liu Y."/>
            <person name="Domazet-Loso T."/>
            <person name="Du Y."/>
            <person name="Sun X."/>
            <person name="Zhang S."/>
            <person name="Liu B."/>
            <person name="Cheng P."/>
            <person name="Jiang X."/>
            <person name="Li J."/>
            <person name="Fan D."/>
            <person name="Wang W."/>
            <person name="Fu W."/>
            <person name="Wang T."/>
            <person name="Wang B."/>
            <person name="Zhang J."/>
            <person name="Peng Z."/>
            <person name="Li Y."/>
            <person name="Li N."/>
            <person name="Wang J."/>
            <person name="Chen M."/>
            <person name="He Y."/>
            <person name="Tan F."/>
            <person name="Song X."/>
            <person name="Zheng Q."/>
            <person name="Huang R."/>
            <person name="Yang H."/>
            <person name="Du X."/>
            <person name="Chen L."/>
            <person name="Yang M."/>
            <person name="Gaffney P.M."/>
            <person name="Wang S."/>
            <person name="Luo L."/>
            <person name="She Z."/>
            <person name="Ming Y."/>
            <person name="Huang W."/>
            <person name="Zhang S."/>
            <person name="Huang B."/>
            <person name="Zhang Y."/>
            <person name="Qu T."/>
            <person name="Ni P."/>
            <person name="Miao G."/>
            <person name="Wang J."/>
            <person name="Wang Q."/>
            <person name="Steinberg C.E."/>
            <person name="Wang H."/>
            <person name="Li N."/>
            <person name="Qian L."/>
            <person name="Zhang G."/>
            <person name="Li Y."/>
            <person name="Yang H."/>
            <person name="Liu X."/>
            <person name="Wang J."/>
            <person name="Yin Y."/>
            <person name="Wang J."/>
        </authorList>
    </citation>
    <scope>NUCLEOTIDE SEQUENCE [LARGE SCALE GENOMIC DNA]</scope>
    <source>
        <strain evidence="2">05x7-T-G4-1.051#20</strain>
    </source>
</reference>
<dbReference type="InParanoid" id="K1Q5S5"/>
<feature type="region of interest" description="Disordered" evidence="1">
    <location>
        <begin position="661"/>
        <end position="691"/>
    </location>
</feature>
<gene>
    <name evidence="2" type="ORF">CGI_10022840</name>
</gene>
<feature type="compositionally biased region" description="Polar residues" evidence="1">
    <location>
        <begin position="735"/>
        <end position="750"/>
    </location>
</feature>
<feature type="compositionally biased region" description="Low complexity" evidence="1">
    <location>
        <begin position="367"/>
        <end position="379"/>
    </location>
</feature>
<feature type="compositionally biased region" description="Polar residues" evidence="1">
    <location>
        <begin position="460"/>
        <end position="469"/>
    </location>
</feature>
<feature type="compositionally biased region" description="Low complexity" evidence="1">
    <location>
        <begin position="789"/>
        <end position="820"/>
    </location>
</feature>
<evidence type="ECO:0000313" key="2">
    <source>
        <dbReference type="EMBL" id="EKC31967.1"/>
    </source>
</evidence>
<dbReference type="HOGENOM" id="CLU_268651_0_0_1"/>
<feature type="compositionally biased region" description="Polar residues" evidence="1">
    <location>
        <begin position="622"/>
        <end position="644"/>
    </location>
</feature>
<feature type="region of interest" description="Disordered" evidence="1">
    <location>
        <begin position="460"/>
        <end position="481"/>
    </location>
</feature>
<dbReference type="AlphaFoldDB" id="K1Q5S5"/>
<feature type="compositionally biased region" description="Polar residues" evidence="1">
    <location>
        <begin position="778"/>
        <end position="788"/>
    </location>
</feature>
<name>K1Q5S5_MAGGI</name>
<feature type="compositionally biased region" description="Polar residues" evidence="1">
    <location>
        <begin position="758"/>
        <end position="770"/>
    </location>
</feature>
<feature type="compositionally biased region" description="Basic and acidic residues" evidence="1">
    <location>
        <begin position="721"/>
        <end position="731"/>
    </location>
</feature>
<feature type="compositionally biased region" description="Basic residues" evidence="1">
    <location>
        <begin position="663"/>
        <end position="684"/>
    </location>
</feature>
<dbReference type="EMBL" id="JH818182">
    <property type="protein sequence ID" value="EKC31967.1"/>
    <property type="molecule type" value="Genomic_DNA"/>
</dbReference>
<feature type="region of interest" description="Disordered" evidence="1">
    <location>
        <begin position="715"/>
        <end position="839"/>
    </location>
</feature>
<feature type="compositionally biased region" description="Polar residues" evidence="1">
    <location>
        <begin position="821"/>
        <end position="836"/>
    </location>
</feature>
<feature type="compositionally biased region" description="Polar residues" evidence="1">
    <location>
        <begin position="298"/>
        <end position="314"/>
    </location>
</feature>
<feature type="region of interest" description="Disordered" evidence="1">
    <location>
        <begin position="621"/>
        <end position="647"/>
    </location>
</feature>
<sequence length="1221" mass="137239">MSDRESYCVQVKAFEASISCSLRVPSTSPSIKQHLLYFEWNCSMMGACTMKSLFLLVSWINLAYSTHQHFVTPDQKSAMLGSLSSPEFADAASPQRVAVVDNGYYNPQKTLTSLSSLSSFNSVVDNIQQLPDQMPYDSYPGDQAPTQTPTDPYLIQKQPFQMTPDSYPPVSNQGLSNTNGNVLKGSNRHSPLNKDQIPTESKISVQSVQAKELNITPIKKNTLADKIDITKQERAYTIDQPTIKKAVNRQKIAKVSDTTSSMSTNKPNILKPKAIKFKSGDTVYRLGQQSASYRFKGTSFTRSPKTTAKTTSEPPVTKTDFRTTQMEELRTTFQNSILGGYFTTESPVTMWKQSIEKGLYETTKGFSIPISSNQNTPNPTSQPPNPHDQRYSFVNPTDGAVIGGHIVSGEKPPSDIIVNHHEMSVSDRNKLFQRRQTLQQTNWNHNQRQQQHNALSTSLSNMKTPQKPRQSPAIKPTEVPSSAHVVSNTENVADIIIGGSQQGSLSMNTEPIMPRPVQHVVDNSHHQSVHTQIQEVNTHIPQNKPLNEIVDFQNGRMGLGMGSLSNFQNAESNSNHNEWLNDKRFANELGFGQQPVSSQVPHSDQVLQRQDKMSQRFGHGNMAQTQSSSQYVAGGNTNTGNRNHLSNDMHAKNMVNALEKKNSHPKHVQNFHGQRQQRKKHKNPNKNTRLNNQQTLSNVHQNKHMAAVNQQQLPHANHQNQQDHRSQHEPINHSLGGSLSNLGRASLPSTTHEKKTKANQQRNPPKTMNHQRPPVVPNHQNGQHFNQRTQQGHSQLGSQQSTHSEPINQGSSMQNNQQSSEPMRQQDSAFNSQLGNPSEFFDRQNQIQTQMPGAENVQYNIVNMPPSPAEYFHQTVEYIPEPTNVKSVEKLQSSNTLYQNNNMQNGGSPSRVEYNIRNDKIQTNPYNVINEVPAGQRWRHKETHPNMKQTGFEPEPMGKMTQNMYQVDTSLYGTQNQQQTPSNSLNSITPKLNQRDIMDTSFNMPREIINNPHIQMLNIENPRQSDFSLTSTNILDIKPIDGLSSDIVQISELKNNIPIIEIPINYNYYETTTVPVVDHKQNLHTTSSLAAQGFGIQQAFTKAPEMFQMTTKSTCGYEVNPFNKNEYAMSKAEAQAGRFTSKCPAGLHFRVDRCRCDWPQAQPISSSGSTCQYVVNPANRGQYANSLQDARVGKLFDCPASLHFDEQKCRCDWPWPLTIRL</sequence>